<keyword evidence="1" id="KW-0812">Transmembrane</keyword>
<proteinExistence type="predicted"/>
<dbReference type="InterPro" id="IPR002126">
    <property type="entry name" value="Cadherin-like_dom"/>
</dbReference>
<dbReference type="PROSITE" id="PS50268">
    <property type="entry name" value="CADHERIN_2"/>
    <property type="match status" value="10"/>
</dbReference>
<dbReference type="InterPro" id="IPR010221">
    <property type="entry name" value="VCBS_dom"/>
</dbReference>
<reference evidence="5" key="2">
    <citation type="submission" date="2023-04" db="EMBL/GenBank/DDBJ databases">
        <authorList>
            <person name="Beletskiy A.V."/>
            <person name="Mardanov A.V."/>
            <person name="Ravin N.V."/>
        </authorList>
    </citation>
    <scope>NUCLEOTIDE SEQUENCE</scope>
    <source>
        <strain evidence="5">GKL-02</strain>
    </source>
</reference>
<name>A0AA95HBF7_9GAMM</name>
<feature type="domain" description="Cadherin" evidence="4">
    <location>
        <begin position="1153"/>
        <end position="1255"/>
    </location>
</feature>
<keyword evidence="2" id="KW-1133">Transmembrane helix</keyword>
<sequence>MDYAPVTLRSYQTRNAQTLISTLYKLITNTLPGDFLMLGSTTQSHTTFVAQPLSALTRCIRLALGLTVSGAVLLSPAFAEGTKQWAPSSSHFAALGAMETGSANANTYPFAGYNQPAERRLHIHIADPANEIVYIGLGNMTGNAGDTKSASYYWRIKAPDGSVVHGAHVAGGAASNLDTHAKAVAGPDTLNPAGYVTSGNWTFDPALAGKGAGDYYIEFDIDNNAATVGTFPDQYAGLNYGNVSSLNINWFDITVATKGASPQAIDGRVWSQSWGVRTNDPAVFPSAPFGTPFNGSMYAYDSNSFVTKVDFLNSGLRPLQGQFSFNETGTGSTGNKAQDRKSVVDANRGNPQHKVFLNPPDSTIYPLGAEGSLQNLPLVIDNINSTDIKVEVNQSGRVEILLDINKDGVFTNGVDRRLFADVIAGVNTVAWDGKNGAGVKVAKSAFPIDVMIAYTQGETHFTAYDVEGLDNGFQVFTQTDGGTTGPNLLFWDDSAIPDNSNVSPEVKVNTDAGNPIRQRWTNIDYGDLNTINTWWFAYRDYRSSVLVVNNIPPVADNDSATTAEDTALNGTTILANDTDADGDTLTVNTTPVTPPTNGTLVLRADGTYTYTPNANYHGTDSFVYEISDGNGGTTTATVTITITPVNDPPVAVPDTAATDEDTPLSGSTVLSNDTDVDGDTLTALTTPTTQPAHGMVVINSDGTYLYTPNPNFHGTDSFAYTVSDGNGGTDTTTVTITVNPVNDPPVAQDDTASTLEDTALNGITVLANDTDVDGDTLSVNTTPITPPSHGTLTLASDGTYTYTPAQNYHGTDSFVYEILDGKGGKDTATVTITITPVNDAPVAVDDSATLDEDTVLNGTTVLVNDTDIDGDTLTVNTTPVTLPAHGVLELRADGTYTYTPNPDYFGTDSFVYEVVDGKGGKNTATVTLAILPVNDPPTITSTNNVTFAENGNGTVLNIQSTDDHNAENNGLTYSLSPLYDGSLFTLDPVTGALTFNAPPDYETPLDANKDNAYILMAKVCDSEGLCTEQVIVVVVTNVLETSPPKIISMVAKIPENQTFVTTVGATDPDKDDNLTFSIVGGADEYLFTIDPVTGELRFKSAPDFENPLDAGRNNEYDVIVQVHDNTEPDHVDTQALRVIVTNVNEAPVFTLGGGTPQTLNQPENTQAVTTVTATDVDADDVLTYSISGGSDAALFSIDPETGALAFLIPPDFENPADSDQGNTYQVEVKVTDSNNLMDTQLFTIVITDANDAPIITSDGGEDIARLSVAENATAVTTVTSADQDGDTLNYTISGGDDAGLFTLDPVTGELTFTLAPDFENPLDTNGDNVYDIIVTVSDGRGGIDTQQLAISVTDTNESPRITSNGGSPSGALIIEENNTEVTTVIATDPDTGDVLTYSISGGADAELFTLDPVSGALVFKIAPDFENPEDTDTDNRYEVELTATDSHGNTDTQTLIINITDSNDAPLITSDGGEAVANLSVDENTTAVTTVTSTDQDGNTLSYNISGGADATLFSIDPNTGVLTFIASPDFENPSDADQNNVYEVVVTIADEHGSTDVQTLLITVTDANDAPVITSNGGNDNAVLDVDENTTAVTTVTSTDQDGDIPSYSISGGVDAGLFKIDPVTGELSFKTAPDFENPQDSDNDNHYEVMVNVDDGNGGSDVQTLLITVHNVNDPPTIISNGGSDVASVIADENQVSVTKVQALDDDGDTLTYSISGGADAALFAVNNTTGSLVFVTTPNFENSADSDGDGVYQVEIKVVDGKGGEDRQLINVTVADVNEAPIFTSHSGDVSASLSVAEKQIQVTTMTAEDPDQGDALSYTITGGPDFALFALDADTGVLTFKTAPDYENPTDADKNNQYVVEITVRDNKGRFDVQTLIITVQDVNDAPQITSQGGSLDAELSVEENTLVITTVMAIDPDGDTLTYTIIGGDDAALFSIEPTTGVLTFNTAPDFESPADSDKDNRYNVIVAASDPSGKQASQTLLITVTNDKQITLNVRAFLQGAYVTSTGMMTDNLRLQGIVPMTQPYAPDPMRHSGIETLNPAIAAIEGNDAVVDWMLVDLRNAAQPTSIIKTQAVMLQRDGDLIDPQSGSNNLIFKDILAGDYFVSVRHRNHLGVMTSSAIRLSDAATLVDFTTTATATYGNHARLETAQVSLLWAGDANQSQQLIANGPFNDTNLVLGTVLSDTNNDQANSNYRLYGYLSTDLNLDGITLFSGPGNDINTLLGNVLLHPDNGAFAANYIVNGSLPK</sequence>
<evidence type="ECO:0000256" key="2">
    <source>
        <dbReference type="ARBA" id="ARBA00022989"/>
    </source>
</evidence>
<feature type="domain" description="Cadherin" evidence="4">
    <location>
        <begin position="1260"/>
        <end position="1361"/>
    </location>
</feature>
<reference evidence="5" key="1">
    <citation type="journal article" date="2023" name="Int. J. Mol. Sci.">
        <title>Metagenomics Revealed a New Genus 'Candidatus Thiocaldithrix dubininis' gen. nov., sp. nov. and a New Species 'Candidatus Thiothrix putei' sp. nov. in the Family Thiotrichaceae, Some Members of Which Have Traits of Both Na+- and H+-Motive Energetics.</title>
        <authorList>
            <person name="Ravin N.V."/>
            <person name="Muntyan M.S."/>
            <person name="Smolyakov D.D."/>
            <person name="Rudenko T.S."/>
            <person name="Beletsky A.V."/>
            <person name="Mardanov A.V."/>
            <person name="Grabovich M.Y."/>
        </authorList>
    </citation>
    <scope>NUCLEOTIDE SEQUENCE</scope>
    <source>
        <strain evidence="5">GKL-02</strain>
    </source>
</reference>
<evidence type="ECO:0000256" key="1">
    <source>
        <dbReference type="ARBA" id="ARBA00022692"/>
    </source>
</evidence>
<dbReference type="Pfam" id="PF17963">
    <property type="entry name" value="Big_9"/>
    <property type="match status" value="5"/>
</dbReference>
<feature type="domain" description="Cadherin" evidence="4">
    <location>
        <begin position="1700"/>
        <end position="1786"/>
    </location>
</feature>
<feature type="domain" description="Cadherin" evidence="4">
    <location>
        <begin position="1378"/>
        <end position="1468"/>
    </location>
</feature>
<keyword evidence="2" id="KW-0472">Membrane</keyword>
<accession>A0AA95HBF7</accession>
<dbReference type="NCBIfam" id="TIGR01965">
    <property type="entry name" value="VCBS_repeat"/>
    <property type="match status" value="3"/>
</dbReference>
<evidence type="ECO:0000313" key="5">
    <source>
        <dbReference type="EMBL" id="WGZ93830.1"/>
    </source>
</evidence>
<feature type="domain" description="Cadherin" evidence="4">
    <location>
        <begin position="1587"/>
        <end position="1680"/>
    </location>
</feature>
<dbReference type="Gene3D" id="2.60.40.2810">
    <property type="match status" value="4"/>
</dbReference>
<dbReference type="InterPro" id="IPR006644">
    <property type="entry name" value="Cadg"/>
</dbReference>
<protein>
    <submittedName>
        <fullName evidence="5">Ig-like domain-containing protein</fullName>
    </submittedName>
</protein>
<dbReference type="NCBIfam" id="NF012211">
    <property type="entry name" value="tand_rpt_95"/>
    <property type="match status" value="4"/>
</dbReference>
<dbReference type="Pfam" id="PF00028">
    <property type="entry name" value="Cadherin"/>
    <property type="match status" value="6"/>
</dbReference>
<dbReference type="SUPFAM" id="SSF49313">
    <property type="entry name" value="Cadherin-like"/>
    <property type="match status" value="10"/>
</dbReference>
<dbReference type="KEGG" id="tput:QJT81_18895"/>
<dbReference type="SMART" id="SM00112">
    <property type="entry name" value="CA"/>
    <property type="match status" value="10"/>
</dbReference>
<dbReference type="GO" id="GO:0005886">
    <property type="term" value="C:plasma membrane"/>
    <property type="evidence" value="ECO:0007669"/>
    <property type="project" value="UniProtKB-SubCell"/>
</dbReference>
<dbReference type="PANTHER" id="PTHR24026:SF126">
    <property type="entry name" value="PROTOCADHERIN FAT 4"/>
    <property type="match status" value="1"/>
</dbReference>
<feature type="domain" description="Cadherin" evidence="4">
    <location>
        <begin position="1806"/>
        <end position="1893"/>
    </location>
</feature>
<dbReference type="SMART" id="SM00736">
    <property type="entry name" value="CADG"/>
    <property type="match status" value="8"/>
</dbReference>
<feature type="domain" description="Cadherin" evidence="4">
    <location>
        <begin position="1045"/>
        <end position="1149"/>
    </location>
</feature>
<feature type="compositionally biased region" description="Polar residues" evidence="3">
    <location>
        <begin position="664"/>
        <end position="673"/>
    </location>
</feature>
<dbReference type="GO" id="GO:0005509">
    <property type="term" value="F:calcium ion binding"/>
    <property type="evidence" value="ECO:0007669"/>
    <property type="project" value="InterPro"/>
</dbReference>
<feature type="domain" description="Cadherin" evidence="4">
    <location>
        <begin position="955"/>
        <end position="1046"/>
    </location>
</feature>
<dbReference type="InterPro" id="IPR015919">
    <property type="entry name" value="Cadherin-like_sf"/>
</dbReference>
<feature type="region of interest" description="Disordered" evidence="3">
    <location>
        <begin position="655"/>
        <end position="675"/>
    </location>
</feature>
<dbReference type="PANTHER" id="PTHR24026">
    <property type="entry name" value="FAT ATYPICAL CADHERIN-RELATED"/>
    <property type="match status" value="1"/>
</dbReference>
<dbReference type="Proteomes" id="UP001301326">
    <property type="component" value="Chromosome"/>
</dbReference>
<dbReference type="EMBL" id="CP124756">
    <property type="protein sequence ID" value="WGZ93830.1"/>
    <property type="molecule type" value="Genomic_DNA"/>
</dbReference>
<feature type="domain" description="Cadherin" evidence="4">
    <location>
        <begin position="1903"/>
        <end position="2003"/>
    </location>
</feature>
<organism evidence="5">
    <name type="scientific">Candidatus Thiothrix putei</name>
    <dbReference type="NCBI Taxonomy" id="3080811"/>
    <lineage>
        <taxon>Bacteria</taxon>
        <taxon>Pseudomonadati</taxon>
        <taxon>Pseudomonadota</taxon>
        <taxon>Gammaproteobacteria</taxon>
        <taxon>Thiotrichales</taxon>
        <taxon>Thiotrichaceae</taxon>
        <taxon>Thiothrix</taxon>
    </lineage>
</organism>
<gene>
    <name evidence="5" type="ORF">QJT81_18895</name>
</gene>
<dbReference type="GO" id="GO:0007156">
    <property type="term" value="P:homophilic cell adhesion via plasma membrane adhesion molecules"/>
    <property type="evidence" value="ECO:0007669"/>
    <property type="project" value="InterPro"/>
</dbReference>
<dbReference type="CDD" id="cd11304">
    <property type="entry name" value="Cadherin_repeat"/>
    <property type="match status" value="10"/>
</dbReference>
<feature type="domain" description="Cadherin" evidence="4">
    <location>
        <begin position="1473"/>
        <end position="1574"/>
    </location>
</feature>
<evidence type="ECO:0000256" key="3">
    <source>
        <dbReference type="SAM" id="MobiDB-lite"/>
    </source>
</evidence>
<dbReference type="Gene3D" id="2.60.40.60">
    <property type="entry name" value="Cadherins"/>
    <property type="match status" value="10"/>
</dbReference>
<evidence type="ECO:0000259" key="4">
    <source>
        <dbReference type="PROSITE" id="PS50268"/>
    </source>
</evidence>